<name>A0A812J8J2_SYMPI</name>
<evidence type="ECO:0000313" key="2">
    <source>
        <dbReference type="Proteomes" id="UP000649617"/>
    </source>
</evidence>
<keyword evidence="2" id="KW-1185">Reference proteome</keyword>
<sequence length="109" mass="11891">QICRSPEAAMGLLDLMRVLIEPRQLGARPLAPSLLHAFAAIVSTLQCAFERHALQRLSDESTVSGICSKLTELADAIRFDKLERPAESKGISITWPETLPGTQPLPAQE</sequence>
<dbReference type="Proteomes" id="UP000649617">
    <property type="component" value="Unassembled WGS sequence"/>
</dbReference>
<gene>
    <name evidence="1" type="ORF">SPIL2461_LOCUS1793</name>
</gene>
<dbReference type="EMBL" id="CAJNIZ010001828">
    <property type="protein sequence ID" value="CAE7200604.1"/>
    <property type="molecule type" value="Genomic_DNA"/>
</dbReference>
<dbReference type="OrthoDB" id="10414713at2759"/>
<reference evidence="1" key="1">
    <citation type="submission" date="2021-02" db="EMBL/GenBank/DDBJ databases">
        <authorList>
            <person name="Dougan E. K."/>
            <person name="Rhodes N."/>
            <person name="Thang M."/>
            <person name="Chan C."/>
        </authorList>
    </citation>
    <scope>NUCLEOTIDE SEQUENCE</scope>
</reference>
<feature type="non-terminal residue" evidence="1">
    <location>
        <position position="109"/>
    </location>
</feature>
<dbReference type="AlphaFoldDB" id="A0A812J8J2"/>
<proteinExistence type="predicted"/>
<feature type="non-terminal residue" evidence="1">
    <location>
        <position position="1"/>
    </location>
</feature>
<organism evidence="1 2">
    <name type="scientific">Symbiodinium pilosum</name>
    <name type="common">Dinoflagellate</name>
    <dbReference type="NCBI Taxonomy" id="2952"/>
    <lineage>
        <taxon>Eukaryota</taxon>
        <taxon>Sar</taxon>
        <taxon>Alveolata</taxon>
        <taxon>Dinophyceae</taxon>
        <taxon>Suessiales</taxon>
        <taxon>Symbiodiniaceae</taxon>
        <taxon>Symbiodinium</taxon>
    </lineage>
</organism>
<protein>
    <submittedName>
        <fullName evidence="1">Uncharacterized protein</fullName>
    </submittedName>
</protein>
<evidence type="ECO:0000313" key="1">
    <source>
        <dbReference type="EMBL" id="CAE7200604.1"/>
    </source>
</evidence>
<accession>A0A812J8J2</accession>
<comment type="caution">
    <text evidence="1">The sequence shown here is derived from an EMBL/GenBank/DDBJ whole genome shotgun (WGS) entry which is preliminary data.</text>
</comment>